<dbReference type="PANTHER" id="PTHR38702">
    <property type="entry name" value="CALPONIN-HOMOLOGY (CH) DOMAIN-CONTAINING PROTEIN"/>
    <property type="match status" value="1"/>
</dbReference>
<feature type="compositionally biased region" description="Polar residues" evidence="1">
    <location>
        <begin position="58"/>
        <end position="72"/>
    </location>
</feature>
<evidence type="ECO:0000313" key="2">
    <source>
        <dbReference type="EMBL" id="EFX06042.1"/>
    </source>
</evidence>
<dbReference type="EMBL" id="GL629735">
    <property type="protein sequence ID" value="EFX06042.1"/>
    <property type="molecule type" value="Genomic_DNA"/>
</dbReference>
<organism evidence="3">
    <name type="scientific">Grosmannia clavigera (strain kw1407 / UAMH 11150)</name>
    <name type="common">Blue stain fungus</name>
    <name type="synonym">Graphiocladiella clavigera</name>
    <dbReference type="NCBI Taxonomy" id="655863"/>
    <lineage>
        <taxon>Eukaryota</taxon>
        <taxon>Fungi</taxon>
        <taxon>Dikarya</taxon>
        <taxon>Ascomycota</taxon>
        <taxon>Pezizomycotina</taxon>
        <taxon>Sordariomycetes</taxon>
        <taxon>Sordariomycetidae</taxon>
        <taxon>Ophiostomatales</taxon>
        <taxon>Ophiostomataceae</taxon>
        <taxon>Leptographium</taxon>
    </lineage>
</organism>
<dbReference type="HOGENOM" id="CLU_023476_1_0_1"/>
<feature type="region of interest" description="Disordered" evidence="1">
    <location>
        <begin position="199"/>
        <end position="256"/>
    </location>
</feature>
<dbReference type="OrthoDB" id="2534759at2759"/>
<proteinExistence type="predicted"/>
<feature type="compositionally biased region" description="Acidic residues" evidence="1">
    <location>
        <begin position="234"/>
        <end position="252"/>
    </location>
</feature>
<sequence length="633" mass="69249">MAHPQNDHRPASPPPEAVPTAALPHGLGPAKLSRCVSTASSLSHGSTTTRDSRESLGSDASSTANSLSRQSSGCYPLSLQTGAAAPGSLSLPSLQSYPTTPSLPNQHLVRRRGYMRPQGTDFAASARSRESVLSLGSITHLQHYFARTGLLDLKGQLERRRRGIGKARTLDLSQLDPASYLTLQPAKTTRPVSMMAAPPGLFLGDQPDQDDYNSFAPDDPDNLLVESPVQDDGLPVDDAPDDDWDPDDDEDGMLPPTVSTYRFRETTLPKPPTQAELRADLKAALTDGSKALAEIRAGMAARARAKAAKAELAALAAEPPSPQREETATPMSNDYFTSVRNHADSVTSVRSVATTAWYEIQGMHILDIMTLAIRAAKVFYTSHEHPDLLDAIKPEREVRSELLGVMDVLRRMATRNFAGGARRDELRAMEAWIASLHAMLDAEDAMFAAEKAERAGWTWLRDGDWPAGPGIDGKDRLRAYAREHAFMQSILVGYSTEVIPDWIPIDRSDVGADTPRDDTTDDGPVASTPFLQHLQSGVCLVRLHNCAVRRSRRRFGAIPTFHADTQKPYRAADNLRYWVKAAELRWEILLKIDALAVVCNNSTAALAAFEDAIYQWCRKVREEVAASADDDEL</sequence>
<feature type="compositionally biased region" description="Polar residues" evidence="1">
    <location>
        <begin position="35"/>
        <end position="49"/>
    </location>
</feature>
<dbReference type="STRING" id="655863.F0X940"/>
<name>F0X940_GROCL</name>
<dbReference type="eggNOG" id="ENOG502QWQI">
    <property type="taxonomic scope" value="Eukaryota"/>
</dbReference>
<evidence type="ECO:0000256" key="1">
    <source>
        <dbReference type="SAM" id="MobiDB-lite"/>
    </source>
</evidence>
<feature type="compositionally biased region" description="Basic and acidic residues" evidence="1">
    <location>
        <begin position="1"/>
        <end position="10"/>
    </location>
</feature>
<feature type="region of interest" description="Disordered" evidence="1">
    <location>
        <begin position="1"/>
        <end position="72"/>
    </location>
</feature>
<reference evidence="2 3" key="1">
    <citation type="journal article" date="2011" name="Proc. Natl. Acad. Sci. U.S.A.">
        <title>Genome and transcriptome analyses of the mountain pine beetle-fungal symbiont Grosmannia clavigera, a lodgepole pine pathogen.</title>
        <authorList>
            <person name="DiGuistini S."/>
            <person name="Wang Y."/>
            <person name="Liao N.Y."/>
            <person name="Taylor G."/>
            <person name="Tanguay P."/>
            <person name="Feau N."/>
            <person name="Henrissat B."/>
            <person name="Chan S.K."/>
            <person name="Hesse-Orce U."/>
            <person name="Alamouti S.M."/>
            <person name="Tsui C.K.M."/>
            <person name="Docking R.T."/>
            <person name="Levasseur A."/>
            <person name="Haridas S."/>
            <person name="Robertson G."/>
            <person name="Birol I."/>
            <person name="Holt R.A."/>
            <person name="Marra M.A."/>
            <person name="Hamelin R.C."/>
            <person name="Hirst M."/>
            <person name="Jones S.J.M."/>
            <person name="Bohlmann J."/>
            <person name="Breuil C."/>
        </authorList>
    </citation>
    <scope>NUCLEOTIDE SEQUENCE [LARGE SCALE GENOMIC DNA]</scope>
    <source>
        <strain evidence="3">kw1407 / UAMH 11150</strain>
    </source>
</reference>
<gene>
    <name evidence="2" type="ORF">CMQ_4111</name>
</gene>
<keyword evidence="3" id="KW-1185">Reference proteome</keyword>
<evidence type="ECO:0000313" key="3">
    <source>
        <dbReference type="Proteomes" id="UP000007796"/>
    </source>
</evidence>
<dbReference type="GeneID" id="25977287"/>
<dbReference type="PANTHER" id="PTHR38702:SF1">
    <property type="entry name" value="CALPONIN-HOMOLOGY (CH) DOMAIN-CONTAINING PROTEIN"/>
    <property type="match status" value="1"/>
</dbReference>
<protein>
    <submittedName>
        <fullName evidence="2">Uncharacterized protein</fullName>
    </submittedName>
</protein>
<dbReference type="RefSeq" id="XP_014175524.1">
    <property type="nucleotide sequence ID" value="XM_014320049.1"/>
</dbReference>
<dbReference type="AlphaFoldDB" id="F0X940"/>
<dbReference type="InParanoid" id="F0X940"/>
<accession>F0X940</accession>
<dbReference type="Proteomes" id="UP000007796">
    <property type="component" value="Unassembled WGS sequence"/>
</dbReference>